<feature type="chain" id="PRO_5019713683" description="YD repeat-containing protein" evidence="1">
    <location>
        <begin position="22"/>
        <end position="276"/>
    </location>
</feature>
<gene>
    <name evidence="2" type="ORF">B0G92_2727</name>
    <name evidence="3" type="ORF">CLV50_2737</name>
</gene>
<evidence type="ECO:0000313" key="5">
    <source>
        <dbReference type="Proteomes" id="UP000275027"/>
    </source>
</evidence>
<dbReference type="EMBL" id="RCCB01000013">
    <property type="protein sequence ID" value="RLJ24020.1"/>
    <property type="molecule type" value="Genomic_DNA"/>
</dbReference>
<protein>
    <recommendedName>
        <fullName evidence="6">YD repeat-containing protein</fullName>
    </recommendedName>
</protein>
<evidence type="ECO:0008006" key="6">
    <source>
        <dbReference type="Google" id="ProtNLM"/>
    </source>
</evidence>
<keyword evidence="4" id="KW-1185">Reference proteome</keyword>
<proteinExistence type="predicted"/>
<dbReference type="Proteomes" id="UP000233767">
    <property type="component" value="Unassembled WGS sequence"/>
</dbReference>
<keyword evidence="1" id="KW-0732">Signal</keyword>
<organism evidence="3 5">
    <name type="scientific">Flavobacterium lindanitolerans</name>
    <dbReference type="NCBI Taxonomy" id="428988"/>
    <lineage>
        <taxon>Bacteria</taxon>
        <taxon>Pseudomonadati</taxon>
        <taxon>Bacteroidota</taxon>
        <taxon>Flavobacteriia</taxon>
        <taxon>Flavobacteriales</taxon>
        <taxon>Flavobacteriaceae</taxon>
        <taxon>Flavobacterium</taxon>
    </lineage>
</organism>
<dbReference type="Proteomes" id="UP000275027">
    <property type="component" value="Unassembled WGS sequence"/>
</dbReference>
<name>A0A497U051_9FLAO</name>
<reference evidence="2 4" key="1">
    <citation type="submission" date="2017-12" db="EMBL/GenBank/DDBJ databases">
        <title>Genomic Encyclopedia of Type Strains, Phase III (KMG-III): the genomes of soil and plant-associated and newly described type strains.</title>
        <authorList>
            <person name="Whitman W."/>
        </authorList>
    </citation>
    <scope>NUCLEOTIDE SEQUENCE [LARGE SCALE GENOMIC DNA]</scope>
    <source>
        <strain evidence="2 4">IP-10</strain>
    </source>
</reference>
<sequence length="276" mass="30035">MSTRQIFLIALFIGFSLNNFAQQTGINTKNSQGTLHVDAAHNNPVTGTPTTQQTDDFIVDETTGNVGIGTISPSTKLHVISSTPGALTIADGTQDDNNVLLSDAAGNGKWVSHPIMRPNVRGKAIATDIYSDGNPATPYRYTGFSIILTEGDWIVNAGLTFTELGRKRDVSPNVSTNVAFWQRAYLSSTNSSTALSQTNFSHLGPAGNNTCYGGPMYGLNNRGVYEIGYITGSSVIRVPANTKATIFLMIENQPVWYYRYNSAYYENYFYAIPITQ</sequence>
<dbReference type="AlphaFoldDB" id="A0A497U051"/>
<comment type="caution">
    <text evidence="3">The sequence shown here is derived from an EMBL/GenBank/DDBJ whole genome shotgun (WGS) entry which is preliminary data.</text>
</comment>
<feature type="signal peptide" evidence="1">
    <location>
        <begin position="1"/>
        <end position="21"/>
    </location>
</feature>
<dbReference type="RefSeq" id="WP_101472594.1">
    <property type="nucleotide sequence ID" value="NZ_PJND01000009.1"/>
</dbReference>
<reference evidence="3 5" key="2">
    <citation type="submission" date="2018-10" db="EMBL/GenBank/DDBJ databases">
        <title>Genomic Encyclopedia of Archaeal and Bacterial Type Strains, Phase II (KMG-II): from individual species to whole genera.</title>
        <authorList>
            <person name="Goeker M."/>
        </authorList>
    </citation>
    <scope>NUCLEOTIDE SEQUENCE [LARGE SCALE GENOMIC DNA]</scope>
    <source>
        <strain evidence="3 5">DSM 21886</strain>
    </source>
</reference>
<dbReference type="EMBL" id="PJND01000009">
    <property type="protein sequence ID" value="PKW20577.1"/>
    <property type="molecule type" value="Genomic_DNA"/>
</dbReference>
<evidence type="ECO:0000313" key="4">
    <source>
        <dbReference type="Proteomes" id="UP000233767"/>
    </source>
</evidence>
<evidence type="ECO:0000313" key="2">
    <source>
        <dbReference type="EMBL" id="PKW20577.1"/>
    </source>
</evidence>
<accession>A0A497U051</accession>
<evidence type="ECO:0000256" key="1">
    <source>
        <dbReference type="SAM" id="SignalP"/>
    </source>
</evidence>
<evidence type="ECO:0000313" key="3">
    <source>
        <dbReference type="EMBL" id="RLJ24020.1"/>
    </source>
</evidence>